<dbReference type="GO" id="GO:0032991">
    <property type="term" value="C:protein-containing complex"/>
    <property type="evidence" value="ECO:0007669"/>
    <property type="project" value="UniProtKB-ARBA"/>
</dbReference>
<dbReference type="PANTHER" id="PTHR15157">
    <property type="entry name" value="UV RADIATION RESISTANCE-ASSOCIATED GENE PROTEIN"/>
    <property type="match status" value="1"/>
</dbReference>
<dbReference type="InterPro" id="IPR018791">
    <property type="entry name" value="UV_resistance/autophagy_Atg14"/>
</dbReference>
<proteinExistence type="predicted"/>
<dbReference type="PANTHER" id="PTHR15157:SF5">
    <property type="entry name" value="UV RADIATION RESISTANCE-ASSOCIATED GENE PROTEIN"/>
    <property type="match status" value="1"/>
</dbReference>
<organism evidence="3">
    <name type="scientific">Notodromas monacha</name>
    <dbReference type="NCBI Taxonomy" id="399045"/>
    <lineage>
        <taxon>Eukaryota</taxon>
        <taxon>Metazoa</taxon>
        <taxon>Ecdysozoa</taxon>
        <taxon>Arthropoda</taxon>
        <taxon>Crustacea</taxon>
        <taxon>Oligostraca</taxon>
        <taxon>Ostracoda</taxon>
        <taxon>Podocopa</taxon>
        <taxon>Podocopida</taxon>
        <taxon>Cypridocopina</taxon>
        <taxon>Cypridoidea</taxon>
        <taxon>Cyprididae</taxon>
        <taxon>Notodromas</taxon>
    </lineage>
</organism>
<gene>
    <name evidence="3" type="ORF">NMOB1V02_LOCUS6389</name>
</gene>
<dbReference type="OrthoDB" id="72772at2759"/>
<reference evidence="3" key="1">
    <citation type="submission" date="2020-11" db="EMBL/GenBank/DDBJ databases">
        <authorList>
            <person name="Tran Van P."/>
        </authorList>
    </citation>
    <scope>NUCLEOTIDE SEQUENCE</scope>
</reference>
<dbReference type="GO" id="GO:0035493">
    <property type="term" value="P:SNARE complex assembly"/>
    <property type="evidence" value="ECO:0007669"/>
    <property type="project" value="TreeGrafter"/>
</dbReference>
<accession>A0A7R9BR86</accession>
<evidence type="ECO:0000256" key="1">
    <source>
        <dbReference type="ARBA" id="ARBA00023054"/>
    </source>
</evidence>
<name>A0A7R9BR86_9CRUS</name>
<protein>
    <recommendedName>
        <fullName evidence="5">UV radiation resistance-associated gene protein</fullName>
    </recommendedName>
</protein>
<dbReference type="AlphaFoldDB" id="A0A7R9BR86"/>
<dbReference type="EMBL" id="CAJPEX010001318">
    <property type="protein sequence ID" value="CAG0918844.1"/>
    <property type="molecule type" value="Genomic_DNA"/>
</dbReference>
<dbReference type="Proteomes" id="UP000678499">
    <property type="component" value="Unassembled WGS sequence"/>
</dbReference>
<evidence type="ECO:0000313" key="4">
    <source>
        <dbReference type="Proteomes" id="UP000678499"/>
    </source>
</evidence>
<evidence type="ECO:0000256" key="2">
    <source>
        <dbReference type="SAM" id="Coils"/>
    </source>
</evidence>
<sequence>MAVSPVESAVITVGGESAMNAFHQLRLRHLSVIGGVNLNPGAENGRIGSDYMDEGTYYLSLHLPSDDEESKPEWKSSPKAGPVPIWSLKESDFDDNLLATDVIWELNLDVLENRRRKDPHSGGRGELDVEADREGIIVVVIRIWIVVNPLETSGRIVSTQLIHFRGLVPVRGMEPSSRVVDQAPREKLLQNSLVFAFGGVCFVVPTALVKPCQRVLKWAVKPCSSSFECSYDSASVCRLRGVERALQQAKEERRVLNEELEKLEASLTQKRELERELSLATSRLDVLRRAKEFHSRALAVKKEKRAVLEEKKFETGWMLMSWFQDLTRDRERMRELGAPALAEAKENLDSTKMKLLLRRRRLLSQLSSIYPICRDSLGRWMVAGVRLPDSENYAGHDDTQLAVAFGNVVHLCMLISFIVNVPLKYPVKFQGSRSWISNHVCIPMSGGKELSFQLFDRKSTKQRFDYAAYLMNLNVAHLRSWCSLSTSDLRLTLLNLSSLINDVTPRRLLTAPIPLEFRAPTPPKPIPQDGPNDALRHAVYAHSLGRSKVPWVGSHPNMPAMVAAATAAVVVAGGRRVLQAPLGPTHSRSASLGERHCLALGGGGCLGVECGLEATEDGARAENCDPVL</sequence>
<dbReference type="GO" id="GO:0000149">
    <property type="term" value="F:SNARE binding"/>
    <property type="evidence" value="ECO:0007669"/>
    <property type="project" value="TreeGrafter"/>
</dbReference>
<evidence type="ECO:0008006" key="5">
    <source>
        <dbReference type="Google" id="ProtNLM"/>
    </source>
</evidence>
<keyword evidence="4" id="KW-1185">Reference proteome</keyword>
<dbReference type="GO" id="GO:0005768">
    <property type="term" value="C:endosome"/>
    <property type="evidence" value="ECO:0007669"/>
    <property type="project" value="TreeGrafter"/>
</dbReference>
<evidence type="ECO:0000313" key="3">
    <source>
        <dbReference type="EMBL" id="CAD7278692.1"/>
    </source>
</evidence>
<dbReference type="Pfam" id="PF10186">
    <property type="entry name" value="ATG14"/>
    <property type="match status" value="1"/>
</dbReference>
<dbReference type="EMBL" id="OA883355">
    <property type="protein sequence ID" value="CAD7278692.1"/>
    <property type="molecule type" value="Genomic_DNA"/>
</dbReference>
<dbReference type="GO" id="GO:0000323">
    <property type="term" value="C:lytic vacuole"/>
    <property type="evidence" value="ECO:0007669"/>
    <property type="project" value="TreeGrafter"/>
</dbReference>
<keyword evidence="1 2" id="KW-0175">Coiled coil</keyword>
<feature type="coiled-coil region" evidence="2">
    <location>
        <begin position="239"/>
        <end position="290"/>
    </location>
</feature>